<dbReference type="GeneID" id="111006135"/>
<evidence type="ECO:0000256" key="1">
    <source>
        <dbReference type="SAM" id="MobiDB-lite"/>
    </source>
</evidence>
<gene>
    <name evidence="3" type="primary">LOC111006135</name>
</gene>
<organism evidence="2 3">
    <name type="scientific">Momordica charantia</name>
    <name type="common">Bitter gourd</name>
    <name type="synonym">Balsam pear</name>
    <dbReference type="NCBI Taxonomy" id="3673"/>
    <lineage>
        <taxon>Eukaryota</taxon>
        <taxon>Viridiplantae</taxon>
        <taxon>Streptophyta</taxon>
        <taxon>Embryophyta</taxon>
        <taxon>Tracheophyta</taxon>
        <taxon>Spermatophyta</taxon>
        <taxon>Magnoliopsida</taxon>
        <taxon>eudicotyledons</taxon>
        <taxon>Gunneridae</taxon>
        <taxon>Pentapetalae</taxon>
        <taxon>rosids</taxon>
        <taxon>fabids</taxon>
        <taxon>Cucurbitales</taxon>
        <taxon>Cucurbitaceae</taxon>
        <taxon>Momordiceae</taxon>
        <taxon>Momordica</taxon>
    </lineage>
</organism>
<dbReference type="PANTHER" id="PTHR46477">
    <property type="entry name" value="CYSTEINE/HISTIDINE-RICH C1 DOMAIN FAMILY PROTEIN"/>
    <property type="match status" value="1"/>
</dbReference>
<sequence length="142" mass="16565">MPINGFVYHCQNQNLNLHPNCMELKKHYKVRDDDNKVVYFNLDKKVRGKCTWCKKKSINANDHDNNGWSYESECGKYHAHVACVHQMVVHRKKMNHHQVTHSTSISEKGEFESNSEGGDAEEDIYSHLFSKGLFKRKGWALK</sequence>
<dbReference type="KEGG" id="mcha:111006135"/>
<protein>
    <submittedName>
        <fullName evidence="3">Uncharacterized protein LOC111006135</fullName>
    </submittedName>
</protein>
<reference evidence="3" key="1">
    <citation type="submission" date="2025-08" db="UniProtKB">
        <authorList>
            <consortium name="RefSeq"/>
        </authorList>
    </citation>
    <scope>IDENTIFICATION</scope>
    <source>
        <strain evidence="3">OHB3-1</strain>
    </source>
</reference>
<feature type="compositionally biased region" description="Polar residues" evidence="1">
    <location>
        <begin position="100"/>
        <end position="116"/>
    </location>
</feature>
<proteinExistence type="predicted"/>
<evidence type="ECO:0000313" key="2">
    <source>
        <dbReference type="Proteomes" id="UP000504603"/>
    </source>
</evidence>
<dbReference type="RefSeq" id="XP_022133596.1">
    <property type="nucleotide sequence ID" value="XM_022277904.1"/>
</dbReference>
<dbReference type="AlphaFoldDB" id="A0A6J1BVJ9"/>
<dbReference type="Proteomes" id="UP000504603">
    <property type="component" value="Unplaced"/>
</dbReference>
<keyword evidence="2" id="KW-1185">Reference proteome</keyword>
<evidence type="ECO:0000313" key="3">
    <source>
        <dbReference type="RefSeq" id="XP_022133596.1"/>
    </source>
</evidence>
<dbReference type="PANTHER" id="PTHR46477:SF5">
    <property type="entry name" value="PHORBOL-ESTER_DAG-TYPE DOMAIN-CONTAINING PROTEIN"/>
    <property type="match status" value="1"/>
</dbReference>
<accession>A0A6J1BVJ9</accession>
<feature type="region of interest" description="Disordered" evidence="1">
    <location>
        <begin position="99"/>
        <end position="118"/>
    </location>
</feature>
<dbReference type="OrthoDB" id="1877533at2759"/>
<name>A0A6J1BVJ9_MOMCH</name>